<gene>
    <name evidence="5" type="ORF">H920_06862</name>
</gene>
<dbReference type="InterPro" id="IPR018114">
    <property type="entry name" value="TRYPSIN_HIS"/>
</dbReference>
<dbReference type="CDD" id="cd00190">
    <property type="entry name" value="Tryp_SPc"/>
    <property type="match status" value="1"/>
</dbReference>
<dbReference type="SUPFAM" id="SSF50494">
    <property type="entry name" value="Trypsin-like serine proteases"/>
    <property type="match status" value="1"/>
</dbReference>
<dbReference type="PRINTS" id="PR00722">
    <property type="entry name" value="CHYMOTRYPSIN"/>
</dbReference>
<feature type="region of interest" description="Disordered" evidence="3">
    <location>
        <begin position="468"/>
        <end position="505"/>
    </location>
</feature>
<keyword evidence="1" id="KW-1015">Disulfide bond</keyword>
<evidence type="ECO:0000259" key="4">
    <source>
        <dbReference type="PROSITE" id="PS50240"/>
    </source>
</evidence>
<dbReference type="PROSITE" id="PS00135">
    <property type="entry name" value="TRYPSIN_SER"/>
    <property type="match status" value="1"/>
</dbReference>
<sequence length="626" mass="68712">MLLNNCSCEENITGDGPTGATDEPSLRQCLYVSVGTEEKGHIGDPLMCEVQFWVLIGAVSWGSNCIQTIWSAGQEDQNTRGFHLEEADPAPFSGYSPNWLPSHTLGALVTEAESAAPEDKDMSPAGQATLLLLLLGSHPGSFTRKKNLQSVCGRPAYSGRIVGGQDAVVGRWPWQVSLRLGHKHICGGSLLSERWVLTAAHCIKQSIIFAYRVWIGTVKTEFSTSLMEYFVSKVVIHPKHEGTNADIALLRLSCQVTFTSLILPICLPNTTKPLRIPASCWVTGWGKLKDTDDKFPPTLQEVEIPVINQQDCERLYNPIGIFFPNLEPVIKKDMICAGDVQRRKDSCKGDSGGPLVCHIDGVWIQIGLVSWGPECGTSLPGVYTNVTYYQKWITATISRAEVLDATHLHFSDLLLALLLSLVLPGPCWASGLNVVFGDAADPQLGWYRRESAEDQLVPLGDRDSPTFCRTRHRTPARSGPLDQHGGNRMEHHNPQERRNKSRTPQTCAGIGSGNWRVATFCSFGKDPKRTPQVKLWTDHQLCNNRALELVCNLTIYKIQLVCSRSATGLLEGDTCERNGGQKDWSGQLASHHAALTQPLLLHQESPDADQNSAFSASGKALNHHSG</sequence>
<dbReference type="GO" id="GO:0004252">
    <property type="term" value="F:serine-type endopeptidase activity"/>
    <property type="evidence" value="ECO:0007669"/>
    <property type="project" value="InterPro"/>
</dbReference>
<feature type="region of interest" description="Disordered" evidence="3">
    <location>
        <begin position="606"/>
        <end position="626"/>
    </location>
</feature>
<feature type="domain" description="Peptidase S1" evidence="4">
    <location>
        <begin position="161"/>
        <end position="398"/>
    </location>
</feature>
<keyword evidence="2" id="KW-0378">Hydrolase</keyword>
<dbReference type="eggNOG" id="KOG3627">
    <property type="taxonomic scope" value="Eukaryota"/>
</dbReference>
<dbReference type="InterPro" id="IPR001254">
    <property type="entry name" value="Trypsin_dom"/>
</dbReference>
<evidence type="ECO:0000313" key="6">
    <source>
        <dbReference type="Proteomes" id="UP000028990"/>
    </source>
</evidence>
<dbReference type="EMBL" id="KN122248">
    <property type="protein sequence ID" value="KFO31663.1"/>
    <property type="molecule type" value="Genomic_DNA"/>
</dbReference>
<dbReference type="PROSITE" id="PS50240">
    <property type="entry name" value="TRYPSIN_DOM"/>
    <property type="match status" value="1"/>
</dbReference>
<dbReference type="InterPro" id="IPR043504">
    <property type="entry name" value="Peptidase_S1_PA_chymotrypsin"/>
</dbReference>
<dbReference type="InterPro" id="IPR009003">
    <property type="entry name" value="Peptidase_S1_PA"/>
</dbReference>
<evidence type="ECO:0000313" key="5">
    <source>
        <dbReference type="EMBL" id="KFO31663.1"/>
    </source>
</evidence>
<dbReference type="Proteomes" id="UP000028990">
    <property type="component" value="Unassembled WGS sequence"/>
</dbReference>
<dbReference type="InterPro" id="IPR001314">
    <property type="entry name" value="Peptidase_S1A"/>
</dbReference>
<evidence type="ECO:0000256" key="3">
    <source>
        <dbReference type="SAM" id="MobiDB-lite"/>
    </source>
</evidence>
<dbReference type="SMART" id="SM00020">
    <property type="entry name" value="Tryp_SPc"/>
    <property type="match status" value="1"/>
</dbReference>
<evidence type="ECO:0000256" key="2">
    <source>
        <dbReference type="RuleBase" id="RU363034"/>
    </source>
</evidence>
<dbReference type="InterPro" id="IPR033116">
    <property type="entry name" value="TRYPSIN_SER"/>
</dbReference>
<dbReference type="GO" id="GO:0006508">
    <property type="term" value="P:proteolysis"/>
    <property type="evidence" value="ECO:0007669"/>
    <property type="project" value="UniProtKB-KW"/>
</dbReference>
<dbReference type="PANTHER" id="PTHR24253">
    <property type="entry name" value="TRANSMEMBRANE PROTEASE SERINE"/>
    <property type="match status" value="1"/>
</dbReference>
<feature type="compositionally biased region" description="Basic and acidic residues" evidence="3">
    <location>
        <begin position="485"/>
        <end position="498"/>
    </location>
</feature>
<keyword evidence="2" id="KW-0720">Serine protease</keyword>
<dbReference type="AlphaFoldDB" id="A0A091DMI2"/>
<proteinExistence type="predicted"/>
<dbReference type="STRING" id="885580.ENSFDAP00000019062"/>
<keyword evidence="6" id="KW-1185">Reference proteome</keyword>
<protein>
    <submittedName>
        <fullName evidence="5">Serine protease 48</fullName>
    </submittedName>
</protein>
<keyword evidence="2 5" id="KW-0645">Protease</keyword>
<organism evidence="5 6">
    <name type="scientific">Fukomys damarensis</name>
    <name type="common">Damaraland mole rat</name>
    <name type="synonym">Cryptomys damarensis</name>
    <dbReference type="NCBI Taxonomy" id="885580"/>
    <lineage>
        <taxon>Eukaryota</taxon>
        <taxon>Metazoa</taxon>
        <taxon>Chordata</taxon>
        <taxon>Craniata</taxon>
        <taxon>Vertebrata</taxon>
        <taxon>Euteleostomi</taxon>
        <taxon>Mammalia</taxon>
        <taxon>Eutheria</taxon>
        <taxon>Euarchontoglires</taxon>
        <taxon>Glires</taxon>
        <taxon>Rodentia</taxon>
        <taxon>Hystricomorpha</taxon>
        <taxon>Bathyergidae</taxon>
        <taxon>Fukomys</taxon>
    </lineage>
</organism>
<reference evidence="5 6" key="1">
    <citation type="submission" date="2013-11" db="EMBL/GenBank/DDBJ databases">
        <title>The Damaraland mole rat (Fukomys damarensis) genome and evolution of African mole rats.</title>
        <authorList>
            <person name="Gladyshev V.N."/>
            <person name="Fang X."/>
        </authorList>
    </citation>
    <scope>NUCLEOTIDE SEQUENCE [LARGE SCALE GENOMIC DNA]</scope>
    <source>
        <tissue evidence="5">Liver</tissue>
    </source>
</reference>
<accession>A0A091DMI2</accession>
<dbReference type="FunFam" id="2.40.10.10:FF:000039">
    <property type="entry name" value="Brain-specific serine protease 4"/>
    <property type="match status" value="1"/>
</dbReference>
<name>A0A091DMI2_FUKDA</name>
<dbReference type="PANTHER" id="PTHR24253:SF162">
    <property type="entry name" value="SERINE PROTEASE 48"/>
    <property type="match status" value="1"/>
</dbReference>
<dbReference type="Pfam" id="PF00089">
    <property type="entry name" value="Trypsin"/>
    <property type="match status" value="1"/>
</dbReference>
<dbReference type="Gene3D" id="2.40.10.10">
    <property type="entry name" value="Trypsin-like serine proteases"/>
    <property type="match status" value="1"/>
</dbReference>
<evidence type="ECO:0000256" key="1">
    <source>
        <dbReference type="ARBA" id="ARBA00023157"/>
    </source>
</evidence>
<dbReference type="PROSITE" id="PS00134">
    <property type="entry name" value="TRYPSIN_HIS"/>
    <property type="match status" value="1"/>
</dbReference>